<evidence type="ECO:0000313" key="13">
    <source>
        <dbReference type="Proteomes" id="UP000196531"/>
    </source>
</evidence>
<comment type="function">
    <text evidence="10">Catalyzes the folate-dependent formation of 5-methyl-uridine at position 54 (M-5-U54) in all tRNAs.</text>
</comment>
<dbReference type="InterPro" id="IPR040131">
    <property type="entry name" value="MnmG_N"/>
</dbReference>
<dbReference type="GO" id="GO:0050660">
    <property type="term" value="F:flavin adenine dinucleotide binding"/>
    <property type="evidence" value="ECO:0007669"/>
    <property type="project" value="UniProtKB-UniRule"/>
</dbReference>
<keyword evidence="3 10" id="KW-0489">Methyltransferase</keyword>
<dbReference type="EMBL" id="MAAO01000006">
    <property type="protein sequence ID" value="OUR97051.1"/>
    <property type="molecule type" value="Genomic_DNA"/>
</dbReference>
<dbReference type="AlphaFoldDB" id="A0A1Y5FC75"/>
<comment type="subcellular location">
    <subcellularLocation>
        <location evidence="10">Cytoplasm</location>
    </subcellularLocation>
</comment>
<evidence type="ECO:0000256" key="8">
    <source>
        <dbReference type="ARBA" id="ARBA00022857"/>
    </source>
</evidence>
<dbReference type="PROSITE" id="PS51257">
    <property type="entry name" value="PROKAR_LIPOPROTEIN"/>
    <property type="match status" value="1"/>
</dbReference>
<sequence>MKFKGKKVLVIGAGLAGCDAAMLLANNGVEVVLVECKTLFLNPAQKIKTFAELVCTNSLKSVVPSTGHGLLKYEMKGLGSHILDMGFAHSVPAGDALAVDRDEFSKKITENLKAHELIEVVEAEAENPLELQEKFKCDYTIVASGPLTTEKLENWLTNDLSGEDFYFYDAIAPVVDADTLDYSKLYFKDRHKPTNEEEGEQADYLNAPMNKKEYEEFIKELVEAEKVPAQKFEDYKFFESCLPVDIMAERGVETARFSCMKPIGLEMADGSIPYACVQLRKENLLGSAFNLVGFQTRLTYKEQVRVFRKIPGFSEATFIHLGSVHRNSFLNSRKLLNFDMSSKKFPTIHFAGQITGVEGYTESASIGLYVAWQILRKLQDKEAIKWPVVTGIGALVNYIMTVSKPSPSNINFGLLPPVELTKEERRVRKGRKKIKKEKASLRARESFDKFIEDAEGL</sequence>
<proteinExistence type="inferred from homology"/>
<comment type="cofactor">
    <cofactor evidence="1 10">
        <name>FAD</name>
        <dbReference type="ChEBI" id="CHEBI:57692"/>
    </cofactor>
</comment>
<gene>
    <name evidence="10" type="primary">trmFO</name>
    <name evidence="12" type="ORF">A9Q84_12020</name>
</gene>
<dbReference type="Gene3D" id="3.50.50.60">
    <property type="entry name" value="FAD/NAD(P)-binding domain"/>
    <property type="match status" value="2"/>
</dbReference>
<dbReference type="SUPFAM" id="SSF51905">
    <property type="entry name" value="FAD/NAD(P)-binding domain"/>
    <property type="match status" value="1"/>
</dbReference>
<name>A0A1Y5FC75_9BACT</name>
<protein>
    <recommendedName>
        <fullName evidence="10">Methylenetetrahydrofolate--tRNA-(uracil-5-)-methyltransferase TrmFO</fullName>
        <ecNumber evidence="10">2.1.1.74</ecNumber>
    </recommendedName>
    <alternativeName>
        <fullName evidence="10">Folate-dependent tRNA (uracil-5-)-methyltransferase</fullName>
    </alternativeName>
    <alternativeName>
        <fullName evidence="10">Folate-dependent tRNA(M-5-U54)-methyltransferase</fullName>
    </alternativeName>
</protein>
<evidence type="ECO:0000256" key="7">
    <source>
        <dbReference type="ARBA" id="ARBA00022827"/>
    </source>
</evidence>
<dbReference type="Pfam" id="PF01134">
    <property type="entry name" value="GIDA"/>
    <property type="match status" value="1"/>
</dbReference>
<evidence type="ECO:0000259" key="11">
    <source>
        <dbReference type="Pfam" id="PF01134"/>
    </source>
</evidence>
<dbReference type="PRINTS" id="PR00420">
    <property type="entry name" value="RNGMNOXGNASE"/>
</dbReference>
<comment type="catalytic activity">
    <reaction evidence="10">
        <text>uridine(54) in tRNA + (6R)-5,10-methylene-5,6,7,8-tetrahydrofolate + NADPH + H(+) = 5-methyluridine(54) in tRNA + (6S)-5,6,7,8-tetrahydrofolate + NADP(+)</text>
        <dbReference type="Rhea" id="RHEA:62372"/>
        <dbReference type="Rhea" id="RHEA-COMP:10167"/>
        <dbReference type="Rhea" id="RHEA-COMP:10193"/>
        <dbReference type="ChEBI" id="CHEBI:15378"/>
        <dbReference type="ChEBI" id="CHEBI:15636"/>
        <dbReference type="ChEBI" id="CHEBI:57453"/>
        <dbReference type="ChEBI" id="CHEBI:57783"/>
        <dbReference type="ChEBI" id="CHEBI:58349"/>
        <dbReference type="ChEBI" id="CHEBI:65315"/>
        <dbReference type="ChEBI" id="CHEBI:74447"/>
        <dbReference type="EC" id="2.1.1.74"/>
    </reaction>
</comment>
<dbReference type="Proteomes" id="UP000196531">
    <property type="component" value="Unassembled WGS sequence"/>
</dbReference>
<dbReference type="PANTHER" id="PTHR11806">
    <property type="entry name" value="GLUCOSE INHIBITED DIVISION PROTEIN A"/>
    <property type="match status" value="1"/>
</dbReference>
<organism evidence="12 13">
    <name type="scientific">Halobacteriovorax marinus</name>
    <dbReference type="NCBI Taxonomy" id="97084"/>
    <lineage>
        <taxon>Bacteria</taxon>
        <taxon>Pseudomonadati</taxon>
        <taxon>Bdellovibrionota</taxon>
        <taxon>Bacteriovoracia</taxon>
        <taxon>Bacteriovoracales</taxon>
        <taxon>Halobacteriovoraceae</taxon>
        <taxon>Halobacteriovorax</taxon>
    </lineage>
</organism>
<dbReference type="GO" id="GO:0047151">
    <property type="term" value="F:tRNA (uracil(54)-C5)-methyltransferase activity, 5,10-methylenetetrahydrofolate-dependent"/>
    <property type="evidence" value="ECO:0007669"/>
    <property type="project" value="UniProtKB-UniRule"/>
</dbReference>
<keyword evidence="2 10" id="KW-0963">Cytoplasm</keyword>
<keyword evidence="8 10" id="KW-0521">NADP</keyword>
<dbReference type="PANTHER" id="PTHR11806:SF2">
    <property type="entry name" value="METHYLENETETRAHYDROFOLATE--TRNA-(URACIL-5-)-METHYLTRANSFERASE TRMFO"/>
    <property type="match status" value="1"/>
</dbReference>
<dbReference type="InterPro" id="IPR036188">
    <property type="entry name" value="FAD/NAD-bd_sf"/>
</dbReference>
<dbReference type="NCBIfam" id="NF003739">
    <property type="entry name" value="PRK05335.1"/>
    <property type="match status" value="1"/>
</dbReference>
<feature type="binding site" evidence="10">
    <location>
        <begin position="12"/>
        <end position="17"/>
    </location>
    <ligand>
        <name>FAD</name>
        <dbReference type="ChEBI" id="CHEBI:57692"/>
    </ligand>
</feature>
<accession>A0A1Y5FC75</accession>
<evidence type="ECO:0000256" key="3">
    <source>
        <dbReference type="ARBA" id="ARBA00022603"/>
    </source>
</evidence>
<comment type="catalytic activity">
    <reaction evidence="10">
        <text>uridine(54) in tRNA + (6R)-5,10-methylene-5,6,7,8-tetrahydrofolate + NADH + H(+) = 5-methyluridine(54) in tRNA + (6S)-5,6,7,8-tetrahydrofolate + NAD(+)</text>
        <dbReference type="Rhea" id="RHEA:16873"/>
        <dbReference type="Rhea" id="RHEA-COMP:10167"/>
        <dbReference type="Rhea" id="RHEA-COMP:10193"/>
        <dbReference type="ChEBI" id="CHEBI:15378"/>
        <dbReference type="ChEBI" id="CHEBI:15636"/>
        <dbReference type="ChEBI" id="CHEBI:57453"/>
        <dbReference type="ChEBI" id="CHEBI:57540"/>
        <dbReference type="ChEBI" id="CHEBI:57945"/>
        <dbReference type="ChEBI" id="CHEBI:65315"/>
        <dbReference type="ChEBI" id="CHEBI:74447"/>
        <dbReference type="EC" id="2.1.1.74"/>
    </reaction>
</comment>
<evidence type="ECO:0000256" key="4">
    <source>
        <dbReference type="ARBA" id="ARBA00022630"/>
    </source>
</evidence>
<dbReference type="EC" id="2.1.1.74" evidence="10"/>
<evidence type="ECO:0000256" key="10">
    <source>
        <dbReference type="HAMAP-Rule" id="MF_01037"/>
    </source>
</evidence>
<evidence type="ECO:0000256" key="9">
    <source>
        <dbReference type="ARBA" id="ARBA00023027"/>
    </source>
</evidence>
<evidence type="ECO:0000256" key="2">
    <source>
        <dbReference type="ARBA" id="ARBA00022490"/>
    </source>
</evidence>
<dbReference type="HAMAP" id="MF_01037">
    <property type="entry name" value="TrmFO"/>
    <property type="match status" value="1"/>
</dbReference>
<reference evidence="13" key="1">
    <citation type="journal article" date="2017" name="Proc. Natl. Acad. Sci. U.S.A.">
        <title>Simulation of Deepwater Horizon oil plume reveals substrate specialization within a complex community of hydrocarbon-degraders.</title>
        <authorList>
            <person name="Hu P."/>
            <person name="Dubinsky E.A."/>
            <person name="Probst A.J."/>
            <person name="Wang J."/>
            <person name="Sieber C.M.K."/>
            <person name="Tom L.M."/>
            <person name="Gardinali P."/>
            <person name="Banfield J.F."/>
            <person name="Atlas R.M."/>
            <person name="Andersen G.L."/>
        </authorList>
    </citation>
    <scope>NUCLEOTIDE SEQUENCE [LARGE SCALE GENOMIC DNA]</scope>
</reference>
<keyword evidence="4 10" id="KW-0285">Flavoprotein</keyword>
<dbReference type="GO" id="GO:0005829">
    <property type="term" value="C:cytosol"/>
    <property type="evidence" value="ECO:0007669"/>
    <property type="project" value="TreeGrafter"/>
</dbReference>
<evidence type="ECO:0000256" key="6">
    <source>
        <dbReference type="ARBA" id="ARBA00022694"/>
    </source>
</evidence>
<evidence type="ECO:0000256" key="5">
    <source>
        <dbReference type="ARBA" id="ARBA00022679"/>
    </source>
</evidence>
<dbReference type="GO" id="GO:0030488">
    <property type="term" value="P:tRNA methylation"/>
    <property type="evidence" value="ECO:0007669"/>
    <property type="project" value="TreeGrafter"/>
</dbReference>
<dbReference type="InterPro" id="IPR002218">
    <property type="entry name" value="MnmG-rel"/>
</dbReference>
<keyword evidence="6 10" id="KW-0819">tRNA processing</keyword>
<evidence type="ECO:0000313" key="12">
    <source>
        <dbReference type="EMBL" id="OUR97051.1"/>
    </source>
</evidence>
<comment type="similarity">
    <text evidence="10">Belongs to the MnmG family. TrmFO subfamily.</text>
</comment>
<keyword evidence="7 10" id="KW-0274">FAD</keyword>
<evidence type="ECO:0000256" key="1">
    <source>
        <dbReference type="ARBA" id="ARBA00001974"/>
    </source>
</evidence>
<keyword evidence="9 10" id="KW-0520">NAD</keyword>
<keyword evidence="5 10" id="KW-0808">Transferase</keyword>
<dbReference type="InterPro" id="IPR004417">
    <property type="entry name" value="TrmFO"/>
</dbReference>
<dbReference type="GO" id="GO:0002098">
    <property type="term" value="P:tRNA wobble uridine modification"/>
    <property type="evidence" value="ECO:0007669"/>
    <property type="project" value="TreeGrafter"/>
</dbReference>
<feature type="domain" description="MnmG N-terminal" evidence="11">
    <location>
        <begin position="7"/>
        <end position="382"/>
    </location>
</feature>
<comment type="caution">
    <text evidence="12">The sequence shown here is derived from an EMBL/GenBank/DDBJ whole genome shotgun (WGS) entry which is preliminary data.</text>
</comment>